<evidence type="ECO:0000313" key="1">
    <source>
        <dbReference type="EMBL" id="OQE43111.1"/>
    </source>
</evidence>
<evidence type="ECO:0000313" key="2">
    <source>
        <dbReference type="Proteomes" id="UP000191500"/>
    </source>
</evidence>
<keyword evidence="2" id="KW-1185">Reference proteome</keyword>
<sequence length="74" mass="8357">MSVTGFAASLFCKPVAWSIRFLLADEDVERTYVELFDSGDFAAFGEFLGPLYLTNLRLAMRRDVLRTGVKRSAF</sequence>
<reference evidence="2" key="1">
    <citation type="journal article" date="2017" name="Nat. Microbiol.">
        <title>Global analysis of biosynthetic gene clusters reveals vast potential of secondary metabolite production in Penicillium species.</title>
        <authorList>
            <person name="Nielsen J.C."/>
            <person name="Grijseels S."/>
            <person name="Prigent S."/>
            <person name="Ji B."/>
            <person name="Dainat J."/>
            <person name="Nielsen K.F."/>
            <person name="Frisvad J.C."/>
            <person name="Workman M."/>
            <person name="Nielsen J."/>
        </authorList>
    </citation>
    <scope>NUCLEOTIDE SEQUENCE [LARGE SCALE GENOMIC DNA]</scope>
    <source>
        <strain evidence="2">IBT 31321</strain>
    </source>
</reference>
<dbReference type="EMBL" id="MDDG01000003">
    <property type="protein sequence ID" value="OQE43111.1"/>
    <property type="molecule type" value="Genomic_DNA"/>
</dbReference>
<proteinExistence type="predicted"/>
<protein>
    <submittedName>
        <fullName evidence="1">Uncharacterized protein</fullName>
    </submittedName>
</protein>
<dbReference type="AlphaFoldDB" id="A0A1V6UXG7"/>
<comment type="caution">
    <text evidence="1">The sequence shown here is derived from an EMBL/GenBank/DDBJ whole genome shotgun (WGS) entry which is preliminary data.</text>
</comment>
<name>A0A1V6UXG7_9EURO</name>
<gene>
    <name evidence="1" type="ORF">PENCOP_c003G05060</name>
</gene>
<accession>A0A1V6UXG7</accession>
<organism evidence="1 2">
    <name type="scientific">Penicillium coprophilum</name>
    <dbReference type="NCBI Taxonomy" id="36646"/>
    <lineage>
        <taxon>Eukaryota</taxon>
        <taxon>Fungi</taxon>
        <taxon>Dikarya</taxon>
        <taxon>Ascomycota</taxon>
        <taxon>Pezizomycotina</taxon>
        <taxon>Eurotiomycetes</taxon>
        <taxon>Eurotiomycetidae</taxon>
        <taxon>Eurotiales</taxon>
        <taxon>Aspergillaceae</taxon>
        <taxon>Penicillium</taxon>
    </lineage>
</organism>
<dbReference type="Proteomes" id="UP000191500">
    <property type="component" value="Unassembled WGS sequence"/>
</dbReference>